<gene>
    <name evidence="2" type="primary">Apc_1</name>
    <name evidence="2" type="ORF">CEXT_756931</name>
</gene>
<comment type="caution">
    <text evidence="2">The sequence shown here is derived from an EMBL/GenBank/DDBJ whole genome shotgun (WGS) entry which is preliminary data.</text>
</comment>
<name>A0AAV4PLG3_CAEEX</name>
<sequence>MFKYFSQRTSAVISPSDLPDSPGYCTSEEKHHLFEFTDKIPESDAHSLIRPRPAWPMNSLPSNDSLPSSIKRMSLESDVFL</sequence>
<protein>
    <submittedName>
        <fullName evidence="2">Adenomatous polyposis coli protein</fullName>
    </submittedName>
</protein>
<proteinExistence type="predicted"/>
<evidence type="ECO:0000256" key="1">
    <source>
        <dbReference type="SAM" id="MobiDB-lite"/>
    </source>
</evidence>
<evidence type="ECO:0000313" key="3">
    <source>
        <dbReference type="Proteomes" id="UP001054945"/>
    </source>
</evidence>
<keyword evidence="3" id="KW-1185">Reference proteome</keyword>
<reference evidence="2 3" key="1">
    <citation type="submission" date="2021-06" db="EMBL/GenBank/DDBJ databases">
        <title>Caerostris extrusa draft genome.</title>
        <authorList>
            <person name="Kono N."/>
            <person name="Arakawa K."/>
        </authorList>
    </citation>
    <scope>NUCLEOTIDE SEQUENCE [LARGE SCALE GENOMIC DNA]</scope>
</reference>
<dbReference type="EMBL" id="BPLR01004877">
    <property type="protein sequence ID" value="GIX98212.1"/>
    <property type="molecule type" value="Genomic_DNA"/>
</dbReference>
<evidence type="ECO:0000313" key="2">
    <source>
        <dbReference type="EMBL" id="GIX98212.1"/>
    </source>
</evidence>
<feature type="region of interest" description="Disordered" evidence="1">
    <location>
        <begin position="1"/>
        <end position="22"/>
    </location>
</feature>
<organism evidence="2 3">
    <name type="scientific">Caerostris extrusa</name>
    <name type="common">Bark spider</name>
    <name type="synonym">Caerostris bankana</name>
    <dbReference type="NCBI Taxonomy" id="172846"/>
    <lineage>
        <taxon>Eukaryota</taxon>
        <taxon>Metazoa</taxon>
        <taxon>Ecdysozoa</taxon>
        <taxon>Arthropoda</taxon>
        <taxon>Chelicerata</taxon>
        <taxon>Arachnida</taxon>
        <taxon>Araneae</taxon>
        <taxon>Araneomorphae</taxon>
        <taxon>Entelegynae</taxon>
        <taxon>Araneoidea</taxon>
        <taxon>Araneidae</taxon>
        <taxon>Caerostris</taxon>
    </lineage>
</organism>
<accession>A0AAV4PLG3</accession>
<feature type="compositionally biased region" description="Polar residues" evidence="1">
    <location>
        <begin position="1"/>
        <end position="13"/>
    </location>
</feature>
<dbReference type="Proteomes" id="UP001054945">
    <property type="component" value="Unassembled WGS sequence"/>
</dbReference>
<dbReference type="AlphaFoldDB" id="A0AAV4PLG3"/>